<gene>
    <name evidence="3" type="ORF">NCTC10821_04068</name>
</gene>
<feature type="compositionally biased region" description="Low complexity" evidence="1">
    <location>
        <begin position="580"/>
        <end position="591"/>
    </location>
</feature>
<keyword evidence="2" id="KW-0812">Transmembrane</keyword>
<evidence type="ECO:0000313" key="4">
    <source>
        <dbReference type="Proteomes" id="UP000254978"/>
    </source>
</evidence>
<feature type="region of interest" description="Disordered" evidence="1">
    <location>
        <begin position="564"/>
        <end position="605"/>
    </location>
</feature>
<feature type="transmembrane region" description="Helical" evidence="2">
    <location>
        <begin position="398"/>
        <end position="418"/>
    </location>
</feature>
<dbReference type="AlphaFoldDB" id="A0A378TI95"/>
<feature type="transmembrane region" description="Helical" evidence="2">
    <location>
        <begin position="334"/>
        <end position="353"/>
    </location>
</feature>
<reference evidence="3 4" key="1">
    <citation type="submission" date="2018-06" db="EMBL/GenBank/DDBJ databases">
        <authorList>
            <consortium name="Pathogen Informatics"/>
            <person name="Doyle S."/>
        </authorList>
    </citation>
    <scope>NUCLEOTIDE SEQUENCE [LARGE SCALE GENOMIC DNA]</scope>
    <source>
        <strain evidence="3 4">NCTC10821</strain>
    </source>
</reference>
<name>A0A378TI95_9MYCO</name>
<protein>
    <recommendedName>
        <fullName evidence="5">Transmembrane protein</fullName>
    </recommendedName>
</protein>
<dbReference type="EMBL" id="UGQT01000001">
    <property type="protein sequence ID" value="STZ60528.1"/>
    <property type="molecule type" value="Genomic_DNA"/>
</dbReference>
<keyword evidence="4" id="KW-1185">Reference proteome</keyword>
<keyword evidence="2" id="KW-1133">Transmembrane helix</keyword>
<accession>A0A378TI95</accession>
<feature type="region of interest" description="Disordered" evidence="1">
    <location>
        <begin position="1"/>
        <end position="20"/>
    </location>
</feature>
<feature type="transmembrane region" description="Helical" evidence="2">
    <location>
        <begin position="141"/>
        <end position="161"/>
    </location>
</feature>
<feature type="compositionally biased region" description="Low complexity" evidence="1">
    <location>
        <begin position="8"/>
        <end position="19"/>
    </location>
</feature>
<dbReference type="Proteomes" id="UP000254978">
    <property type="component" value="Unassembled WGS sequence"/>
</dbReference>
<feature type="transmembrane region" description="Helical" evidence="2">
    <location>
        <begin position="238"/>
        <end position="259"/>
    </location>
</feature>
<feature type="transmembrane region" description="Helical" evidence="2">
    <location>
        <begin position="209"/>
        <end position="226"/>
    </location>
</feature>
<sequence length="605" mass="64759">MPATDVLSPPAAASPAEDAATGRARAPKRIWGVALFAVLSVFYFAVGAVLVLRYNLFDPDAPSRVANAGYALYSRQPHLSAIGFVWNPLPSLVQIPVLQLSGWWPALKTHGLAAVVQSALFMAGAAVMVRRIALDREVGTWWRWLAVAAFALQPMIIVYGASGMSEAAQAFFLLWCVRHLMRWLGNNWVGDLAWAGIALGLGYLARYEVIPAAFGAALLVAAATFLRSAAPLRDRINSALLAVLIVGFPLVSVFLIWALTGWVVTGELFATLTSQYGNESQVSAAMERGGPAALAASDDWVVIAARLLGMQPFVLVAIALAVALALLRRNIAALAPALVFGGVLAFAAAGQYSSTTFGWFRFYLLAIPLVICVALALWTPAGTAAPGPWRTGDITARLGAALISLSLVVGIPVTVFAMSDSRIGNQQLQFGFQSLLDPAAHPPEEQWYRRLMVNDRTLAAYFDNRHLPPGSVLMDSFNTWGVWLASDNPKQFVITSDYDFTAVMNRPWDFGIRYIVASNPAISDADALNVRYPQLWDNGAGLGRLVLSVYGATGDERFRVYRFTGKPPDSEDEVSPAFAGGVPDPVGTVPGSGAGRDPVRGTPGG</sequence>
<keyword evidence="2" id="KW-0472">Membrane</keyword>
<organism evidence="3 4">
    <name type="scientific">Mycolicibacterium tokaiense</name>
    <dbReference type="NCBI Taxonomy" id="39695"/>
    <lineage>
        <taxon>Bacteria</taxon>
        <taxon>Bacillati</taxon>
        <taxon>Actinomycetota</taxon>
        <taxon>Actinomycetes</taxon>
        <taxon>Mycobacteriales</taxon>
        <taxon>Mycobacteriaceae</taxon>
        <taxon>Mycolicibacterium</taxon>
    </lineage>
</organism>
<feature type="transmembrane region" description="Helical" evidence="2">
    <location>
        <begin position="303"/>
        <end position="327"/>
    </location>
</feature>
<evidence type="ECO:0000256" key="1">
    <source>
        <dbReference type="SAM" id="MobiDB-lite"/>
    </source>
</evidence>
<evidence type="ECO:0008006" key="5">
    <source>
        <dbReference type="Google" id="ProtNLM"/>
    </source>
</evidence>
<proteinExistence type="predicted"/>
<feature type="transmembrane region" description="Helical" evidence="2">
    <location>
        <begin position="110"/>
        <end position="129"/>
    </location>
</feature>
<feature type="transmembrane region" description="Helical" evidence="2">
    <location>
        <begin position="30"/>
        <end position="52"/>
    </location>
</feature>
<evidence type="ECO:0000313" key="3">
    <source>
        <dbReference type="EMBL" id="STZ60528.1"/>
    </source>
</evidence>
<evidence type="ECO:0000256" key="2">
    <source>
        <dbReference type="SAM" id="Phobius"/>
    </source>
</evidence>
<dbReference type="RefSeq" id="WP_232067720.1">
    <property type="nucleotide sequence ID" value="NZ_AP022600.1"/>
</dbReference>
<feature type="transmembrane region" description="Helical" evidence="2">
    <location>
        <begin position="359"/>
        <end position="378"/>
    </location>
</feature>